<gene>
    <name evidence="1" type="ORF">FH715_06250</name>
</gene>
<dbReference type="Proteomes" id="UP000311713">
    <property type="component" value="Unassembled WGS sequence"/>
</dbReference>
<reference evidence="1 2" key="1">
    <citation type="submission" date="2019-06" db="EMBL/GenBank/DDBJ databases">
        <title>Draft genome of Streptomyces sedi sp. JCM16909.</title>
        <authorList>
            <person name="Klykleung N."/>
            <person name="Tanasupawat S."/>
            <person name="Kudo T."/>
            <person name="Yuki M."/>
            <person name="Ohkuma M."/>
        </authorList>
    </citation>
    <scope>NUCLEOTIDE SEQUENCE [LARGE SCALE GENOMIC DNA]</scope>
    <source>
        <strain evidence="1 2">JCM 16909</strain>
    </source>
</reference>
<evidence type="ECO:0008006" key="3">
    <source>
        <dbReference type="Google" id="ProtNLM"/>
    </source>
</evidence>
<accession>A0A5C4VBT7</accession>
<dbReference type="AlphaFoldDB" id="A0A5C4VBT7"/>
<proteinExistence type="predicted"/>
<name>A0A5C4VBT7_9ACTN</name>
<dbReference type="EMBL" id="VDGT01000003">
    <property type="protein sequence ID" value="TNM33015.1"/>
    <property type="molecule type" value="Genomic_DNA"/>
</dbReference>
<keyword evidence="2" id="KW-1185">Reference proteome</keyword>
<evidence type="ECO:0000313" key="1">
    <source>
        <dbReference type="EMBL" id="TNM33015.1"/>
    </source>
</evidence>
<sequence length="207" mass="22702">MVVLAGESGNDRRILATLIRAAHPRLASSVTFVEITDQVRLRKKSGAALSEAAGTLVKKARGKAKHKAGTLAGIVIHEDMDECVGPAYDSARREVSAALDRESEGIASVYALAAAEAEAWLLLFPDAFPHYRASWKIPAQYRERDTGRRRTPKEDLMSVLRNPVFRESDGPEVLSRALTEGLLVKPVGFNRSYDDFVSDLARWEAPG</sequence>
<organism evidence="1 2">
    <name type="scientific">Streptomyces sedi</name>
    <dbReference type="NCBI Taxonomy" id="555059"/>
    <lineage>
        <taxon>Bacteria</taxon>
        <taxon>Bacillati</taxon>
        <taxon>Actinomycetota</taxon>
        <taxon>Actinomycetes</taxon>
        <taxon>Kitasatosporales</taxon>
        <taxon>Streptomycetaceae</taxon>
        <taxon>Streptomyces</taxon>
    </lineage>
</organism>
<protein>
    <recommendedName>
        <fullName evidence="3">DUF4276 family protein</fullName>
    </recommendedName>
</protein>
<evidence type="ECO:0000313" key="2">
    <source>
        <dbReference type="Proteomes" id="UP000311713"/>
    </source>
</evidence>
<comment type="caution">
    <text evidence="1">The sequence shown here is derived from an EMBL/GenBank/DDBJ whole genome shotgun (WGS) entry which is preliminary data.</text>
</comment>
<dbReference type="OrthoDB" id="5198169at2"/>